<reference evidence="1" key="1">
    <citation type="submission" date="2018-05" db="EMBL/GenBank/DDBJ databases">
        <authorList>
            <person name="Lanie J.A."/>
            <person name="Ng W.-L."/>
            <person name="Kazmierczak K.M."/>
            <person name="Andrzejewski T.M."/>
            <person name="Davidsen T.M."/>
            <person name="Wayne K.J."/>
            <person name="Tettelin H."/>
            <person name="Glass J.I."/>
            <person name="Rusch D."/>
            <person name="Podicherti R."/>
            <person name="Tsui H.-C.T."/>
            <person name="Winkler M.E."/>
        </authorList>
    </citation>
    <scope>NUCLEOTIDE SEQUENCE</scope>
</reference>
<sequence>DEEGYFKEYVYGEYDEIEDWCKNNKSYVDRYLDHVDPMTVQKGFRYVGRRSVPPCDAAVPFEYNGTPRDKQKWAIEKW</sequence>
<feature type="non-terminal residue" evidence="1">
    <location>
        <position position="1"/>
    </location>
</feature>
<evidence type="ECO:0000313" key="1">
    <source>
        <dbReference type="EMBL" id="SVD94483.1"/>
    </source>
</evidence>
<accession>A0A382ZGF0</accession>
<gene>
    <name evidence="1" type="ORF">METZ01_LOCUS447337</name>
</gene>
<protein>
    <submittedName>
        <fullName evidence="1">Uncharacterized protein</fullName>
    </submittedName>
</protein>
<name>A0A382ZGF0_9ZZZZ</name>
<organism evidence="1">
    <name type="scientific">marine metagenome</name>
    <dbReference type="NCBI Taxonomy" id="408172"/>
    <lineage>
        <taxon>unclassified sequences</taxon>
        <taxon>metagenomes</taxon>
        <taxon>ecological metagenomes</taxon>
    </lineage>
</organism>
<dbReference type="EMBL" id="UINC01183631">
    <property type="protein sequence ID" value="SVD94483.1"/>
    <property type="molecule type" value="Genomic_DNA"/>
</dbReference>
<dbReference type="AlphaFoldDB" id="A0A382ZGF0"/>
<proteinExistence type="predicted"/>